<evidence type="ECO:0000313" key="1">
    <source>
        <dbReference type="EMBL" id="JAH98356.1"/>
    </source>
</evidence>
<reference evidence="1" key="1">
    <citation type="submission" date="2014-11" db="EMBL/GenBank/DDBJ databases">
        <authorList>
            <person name="Amaro Gonzalez C."/>
        </authorList>
    </citation>
    <scope>NUCLEOTIDE SEQUENCE</scope>
</reference>
<sequence length="101" mass="11653">MAFQTKEQEATLLNVNYAAQTPHTAHIPSHPSISFYITLAILYYYSNIVSHTSVMMLSTVKSYFTPALFGNSKDKENKDKFSQHYFFLVCTLYTKIRGYHT</sequence>
<accession>A0A0E9X7D8</accession>
<organism evidence="1">
    <name type="scientific">Anguilla anguilla</name>
    <name type="common">European freshwater eel</name>
    <name type="synonym">Muraena anguilla</name>
    <dbReference type="NCBI Taxonomy" id="7936"/>
    <lineage>
        <taxon>Eukaryota</taxon>
        <taxon>Metazoa</taxon>
        <taxon>Chordata</taxon>
        <taxon>Craniata</taxon>
        <taxon>Vertebrata</taxon>
        <taxon>Euteleostomi</taxon>
        <taxon>Actinopterygii</taxon>
        <taxon>Neopterygii</taxon>
        <taxon>Teleostei</taxon>
        <taxon>Anguilliformes</taxon>
        <taxon>Anguillidae</taxon>
        <taxon>Anguilla</taxon>
    </lineage>
</organism>
<proteinExistence type="predicted"/>
<protein>
    <submittedName>
        <fullName evidence="1">Uncharacterized protein</fullName>
    </submittedName>
</protein>
<dbReference type="EMBL" id="GBXM01010221">
    <property type="protein sequence ID" value="JAH98356.1"/>
    <property type="molecule type" value="Transcribed_RNA"/>
</dbReference>
<name>A0A0E9X7D8_ANGAN</name>
<reference evidence="1" key="2">
    <citation type="journal article" date="2015" name="Fish Shellfish Immunol.">
        <title>Early steps in the European eel (Anguilla anguilla)-Vibrio vulnificus interaction in the gills: Role of the RtxA13 toxin.</title>
        <authorList>
            <person name="Callol A."/>
            <person name="Pajuelo D."/>
            <person name="Ebbesson L."/>
            <person name="Teles M."/>
            <person name="MacKenzie S."/>
            <person name="Amaro C."/>
        </authorList>
    </citation>
    <scope>NUCLEOTIDE SEQUENCE</scope>
</reference>
<dbReference type="AlphaFoldDB" id="A0A0E9X7D8"/>